<dbReference type="Pfam" id="PF01503">
    <property type="entry name" value="PRA-PH"/>
    <property type="match status" value="1"/>
</dbReference>
<dbReference type="EMBL" id="CP064936">
    <property type="protein sequence ID" value="QQA01481.1"/>
    <property type="molecule type" value="Genomic_DNA"/>
</dbReference>
<dbReference type="GO" id="GO:0000105">
    <property type="term" value="P:L-histidine biosynthetic process"/>
    <property type="evidence" value="ECO:0007669"/>
    <property type="project" value="UniProtKB-UniRule"/>
</dbReference>
<evidence type="ECO:0000256" key="11">
    <source>
        <dbReference type="ARBA" id="ARBA00022741"/>
    </source>
</evidence>
<evidence type="ECO:0000259" key="18">
    <source>
        <dbReference type="Pfam" id="PF01502"/>
    </source>
</evidence>
<dbReference type="Proteomes" id="UP000595224">
    <property type="component" value="Chromosome"/>
</dbReference>
<comment type="similarity">
    <text evidence="6 16">In the C-terminal section; belongs to the PRA-PH family.</text>
</comment>
<dbReference type="InterPro" id="IPR008179">
    <property type="entry name" value="HisE"/>
</dbReference>
<dbReference type="Gene3D" id="3.10.20.810">
    <property type="entry name" value="Phosphoribosyl-AMP cyclohydrolase"/>
    <property type="match status" value="1"/>
</dbReference>
<dbReference type="GO" id="GO:0004636">
    <property type="term" value="F:phosphoribosyl-ATP diphosphatase activity"/>
    <property type="evidence" value="ECO:0007669"/>
    <property type="project" value="UniProtKB-UniRule"/>
</dbReference>
<evidence type="ECO:0000256" key="5">
    <source>
        <dbReference type="ARBA" id="ARBA00005204"/>
    </source>
</evidence>
<dbReference type="InterPro" id="IPR023019">
    <property type="entry name" value="His_synth_HisIE"/>
</dbReference>
<dbReference type="PANTHER" id="PTHR42945:SF9">
    <property type="entry name" value="HISTIDINE BIOSYNTHESIS BIFUNCTIONAL PROTEIN HISIE"/>
    <property type="match status" value="1"/>
</dbReference>
<dbReference type="InterPro" id="IPR013785">
    <property type="entry name" value="Aldolase_TIM"/>
</dbReference>
<dbReference type="InterPro" id="IPR021130">
    <property type="entry name" value="PRib-ATP_PPHydrolase-like"/>
</dbReference>
<dbReference type="Pfam" id="PF00977">
    <property type="entry name" value="His_biosynth"/>
    <property type="match status" value="1"/>
</dbReference>
<dbReference type="PANTHER" id="PTHR42945">
    <property type="entry name" value="HISTIDINE BIOSYNTHESIS BIFUNCTIONAL PROTEIN"/>
    <property type="match status" value="1"/>
</dbReference>
<reference evidence="19 20" key="1">
    <citation type="submission" date="2020-11" db="EMBL/GenBank/DDBJ databases">
        <title>Treponema Peruensis nv. sp., first commensal Treponema isolated from human feces.</title>
        <authorList>
            <person name="Belkhou C."/>
            <person name="Raes J."/>
        </authorList>
    </citation>
    <scope>NUCLEOTIDE SEQUENCE [LARGE SCALE GENOMIC DNA]</scope>
    <source>
        <strain evidence="19 20">RCC2812</strain>
    </source>
</reference>
<comment type="catalytic activity">
    <reaction evidence="2 16">
        <text>1-(5-phospho-beta-D-ribosyl)-ATP + H2O = 1-(5-phospho-beta-D-ribosyl)-5'-AMP + diphosphate + H(+)</text>
        <dbReference type="Rhea" id="RHEA:22828"/>
        <dbReference type="ChEBI" id="CHEBI:15377"/>
        <dbReference type="ChEBI" id="CHEBI:15378"/>
        <dbReference type="ChEBI" id="CHEBI:33019"/>
        <dbReference type="ChEBI" id="CHEBI:59457"/>
        <dbReference type="ChEBI" id="CHEBI:73183"/>
        <dbReference type="EC" id="3.6.1.31"/>
    </reaction>
</comment>
<evidence type="ECO:0000256" key="1">
    <source>
        <dbReference type="ARBA" id="ARBA00000024"/>
    </source>
</evidence>
<dbReference type="InterPro" id="IPR038019">
    <property type="entry name" value="PRib_AMP_CycHydrolase_sf"/>
</dbReference>
<comment type="pathway">
    <text evidence="5 16">Amino-acid biosynthesis; L-histidine biosynthesis; L-histidine from 5-phospho-alpha-D-ribose 1-diphosphate: step 2/9.</text>
</comment>
<dbReference type="GO" id="GO:0004635">
    <property type="term" value="F:phosphoribosyl-AMP cyclohydrolase activity"/>
    <property type="evidence" value="ECO:0007669"/>
    <property type="project" value="UniProtKB-UniRule"/>
</dbReference>
<evidence type="ECO:0000256" key="16">
    <source>
        <dbReference type="HAMAP-Rule" id="MF_01019"/>
    </source>
</evidence>
<dbReference type="AlphaFoldDB" id="A0A7T3V5H8"/>
<sequence length="432" mass="47489">MVISSIDLKDGHVVQLKNGKDLVLQRDDAENLITEFNRYGEVAIIDLDAAMRHTDEKGNTANTELLKSLLRKGNVRVGGGIRDVKKAKQLVSLGAEKVIIGSAAWKPNPKPGECVLNTEFLEELSKAIGRQRIIISVDAINGNIALKGWTETSGIPLIEGAVQAEKYASELLFTCVEKEGCMQGTDMDMCRALRAAVKCRVVAAGGVNTIEQIAELEKIGCDVQLGMALYTGAVSLKDSFTACLDWNKTGGMIPVIAQSTDGEVLMLGYSNKEALNKTFDTGKLTFFSRTRNVLWTKGETSGHFLEVQKLRADCDRDTILATVIPHGGACHTGSFTCFGSDPDAKSSMERLYSTIADRFANPRPGSYTATLNDKRVREKVMEEAEELTDEAETKADVIWEAADLLYFVSVLMYKEGVSWKDVYDELDRRHKE</sequence>
<gene>
    <name evidence="16" type="primary">hisI</name>
    <name evidence="16" type="synonym">hisIE</name>
    <name evidence="19" type="ORF">IWA51_02370</name>
</gene>
<dbReference type="GO" id="GO:0005524">
    <property type="term" value="F:ATP binding"/>
    <property type="evidence" value="ECO:0007669"/>
    <property type="project" value="UniProtKB-KW"/>
</dbReference>
<evidence type="ECO:0000256" key="17">
    <source>
        <dbReference type="RuleBase" id="RU003657"/>
    </source>
</evidence>
<organism evidence="19 20">
    <name type="scientific">Treponema peruense</name>
    <dbReference type="NCBI Taxonomy" id="2787628"/>
    <lineage>
        <taxon>Bacteria</taxon>
        <taxon>Pseudomonadati</taxon>
        <taxon>Spirochaetota</taxon>
        <taxon>Spirochaetia</taxon>
        <taxon>Spirochaetales</taxon>
        <taxon>Treponemataceae</taxon>
        <taxon>Treponema</taxon>
    </lineage>
</organism>
<evidence type="ECO:0000256" key="2">
    <source>
        <dbReference type="ARBA" id="ARBA00001460"/>
    </source>
</evidence>
<keyword evidence="20" id="KW-1185">Reference proteome</keyword>
<dbReference type="EC" id="3.5.4.19" evidence="16"/>
<evidence type="ECO:0000256" key="3">
    <source>
        <dbReference type="ARBA" id="ARBA00004496"/>
    </source>
</evidence>
<dbReference type="FunFam" id="3.10.20.810:FF:000001">
    <property type="entry name" value="Histidine biosynthesis bifunctional protein HisIE"/>
    <property type="match status" value="1"/>
</dbReference>
<dbReference type="SUPFAM" id="SSF101386">
    <property type="entry name" value="all-alpha NTP pyrophosphatases"/>
    <property type="match status" value="1"/>
</dbReference>
<keyword evidence="14 16" id="KW-0368">Histidine biosynthesis</keyword>
<dbReference type="SUPFAM" id="SSF141734">
    <property type="entry name" value="HisI-like"/>
    <property type="match status" value="1"/>
</dbReference>
<dbReference type="CDD" id="cd11546">
    <property type="entry name" value="NTP-PPase_His4"/>
    <property type="match status" value="1"/>
</dbReference>
<proteinExistence type="inferred from homology"/>
<dbReference type="GO" id="GO:0005737">
    <property type="term" value="C:cytoplasm"/>
    <property type="evidence" value="ECO:0007669"/>
    <property type="project" value="UniProtKB-SubCell"/>
</dbReference>
<keyword evidence="11 16" id="KW-0547">Nucleotide-binding</keyword>
<evidence type="ECO:0000313" key="20">
    <source>
        <dbReference type="Proteomes" id="UP000595224"/>
    </source>
</evidence>
<evidence type="ECO:0000256" key="8">
    <source>
        <dbReference type="ARBA" id="ARBA00009667"/>
    </source>
</evidence>
<feature type="domain" description="Phosphoribosyl-AMP cyclohydrolase" evidence="18">
    <location>
        <begin position="266"/>
        <end position="338"/>
    </location>
</feature>
<feature type="region of interest" description="Phosphoribosyl-ATP pyrophosphohydrolase" evidence="16">
    <location>
        <begin position="348"/>
        <end position="432"/>
    </location>
</feature>
<dbReference type="HAMAP" id="MF_01019">
    <property type="entry name" value="HisIE"/>
    <property type="match status" value="1"/>
</dbReference>
<evidence type="ECO:0000313" key="19">
    <source>
        <dbReference type="EMBL" id="QQA01481.1"/>
    </source>
</evidence>
<dbReference type="InterPro" id="IPR011060">
    <property type="entry name" value="RibuloseP-bd_barrel"/>
</dbReference>
<evidence type="ECO:0000256" key="7">
    <source>
        <dbReference type="ARBA" id="ARBA00008299"/>
    </source>
</evidence>
<evidence type="ECO:0000256" key="4">
    <source>
        <dbReference type="ARBA" id="ARBA00005169"/>
    </source>
</evidence>
<comment type="similarity">
    <text evidence="7 16">In the N-terminal section; belongs to the PRA-CH family.</text>
</comment>
<comment type="subcellular location">
    <subcellularLocation>
        <location evidence="3 16">Cytoplasm</location>
    </subcellularLocation>
</comment>
<dbReference type="InterPro" id="IPR002496">
    <property type="entry name" value="PRib_AMP_CycHydrolase_dom"/>
</dbReference>
<comment type="similarity">
    <text evidence="8 17">Belongs to the HisA/HisF family.</text>
</comment>
<dbReference type="Gene3D" id="1.10.287.1080">
    <property type="entry name" value="MazG-like"/>
    <property type="match status" value="1"/>
</dbReference>
<keyword evidence="10 16" id="KW-0028">Amino-acid biosynthesis</keyword>
<evidence type="ECO:0000256" key="14">
    <source>
        <dbReference type="ARBA" id="ARBA00023102"/>
    </source>
</evidence>
<name>A0A7T3V5H8_9SPIR</name>
<dbReference type="UniPathway" id="UPA00031">
    <property type="reaction ID" value="UER00007"/>
</dbReference>
<dbReference type="NCBIfam" id="NF002747">
    <property type="entry name" value="PRK02759.1"/>
    <property type="match status" value="1"/>
</dbReference>
<keyword evidence="12 16" id="KW-0378">Hydrolase</keyword>
<dbReference type="RefSeq" id="WP_177527246.1">
    <property type="nucleotide sequence ID" value="NZ_CBCSHE010000010.1"/>
</dbReference>
<dbReference type="InterPro" id="IPR006062">
    <property type="entry name" value="His_biosynth"/>
</dbReference>
<comment type="pathway">
    <text evidence="4 16">Amino-acid biosynthesis; L-histidine biosynthesis; L-histidine from 5-phospho-alpha-D-ribose 1-diphosphate: step 3/9.</text>
</comment>
<keyword evidence="9 16" id="KW-0963">Cytoplasm</keyword>
<feature type="region of interest" description="Phosphoribosyl-AMP cyclohydrolase" evidence="16">
    <location>
        <begin position="1"/>
        <end position="347"/>
    </location>
</feature>
<dbReference type="KEGG" id="tper:IWA51_02370"/>
<evidence type="ECO:0000256" key="10">
    <source>
        <dbReference type="ARBA" id="ARBA00022605"/>
    </source>
</evidence>
<evidence type="ECO:0000256" key="13">
    <source>
        <dbReference type="ARBA" id="ARBA00022840"/>
    </source>
</evidence>
<comment type="catalytic activity">
    <reaction evidence="1 16">
        <text>1-(5-phospho-beta-D-ribosyl)-5'-AMP + H2O = 1-(5-phospho-beta-D-ribosyl)-5-[(5-phospho-beta-D-ribosylamino)methylideneamino]imidazole-4-carboxamide</text>
        <dbReference type="Rhea" id="RHEA:20049"/>
        <dbReference type="ChEBI" id="CHEBI:15377"/>
        <dbReference type="ChEBI" id="CHEBI:58435"/>
        <dbReference type="ChEBI" id="CHEBI:59457"/>
        <dbReference type="EC" id="3.5.4.19"/>
    </reaction>
</comment>
<protein>
    <recommendedName>
        <fullName evidence="16">Histidine biosynthesis bifunctional protein HisIE</fullName>
    </recommendedName>
    <domain>
        <recommendedName>
            <fullName evidence="16">Phosphoribosyl-AMP cyclohydrolase</fullName>
            <shortName evidence="16">PRA-CH</shortName>
            <ecNumber evidence="16">3.5.4.19</ecNumber>
        </recommendedName>
    </domain>
    <domain>
        <recommendedName>
            <fullName evidence="16">Phosphoribosyl-ATP pyrophosphatase</fullName>
            <shortName evidence="16">PRA-PH</shortName>
            <ecNumber evidence="16">3.6.1.31</ecNumber>
        </recommendedName>
    </domain>
</protein>
<evidence type="ECO:0000256" key="6">
    <source>
        <dbReference type="ARBA" id="ARBA00007731"/>
    </source>
</evidence>
<keyword evidence="15 16" id="KW-0511">Multifunctional enzyme</keyword>
<dbReference type="Gene3D" id="3.20.20.70">
    <property type="entry name" value="Aldolase class I"/>
    <property type="match status" value="1"/>
</dbReference>
<keyword evidence="13 16" id="KW-0067">ATP-binding</keyword>
<dbReference type="NCBIfam" id="TIGR03188">
    <property type="entry name" value="histidine_hisI"/>
    <property type="match status" value="1"/>
</dbReference>
<accession>A0A7T3V5H8</accession>
<evidence type="ECO:0000256" key="12">
    <source>
        <dbReference type="ARBA" id="ARBA00022801"/>
    </source>
</evidence>
<evidence type="ECO:0000256" key="9">
    <source>
        <dbReference type="ARBA" id="ARBA00022490"/>
    </source>
</evidence>
<evidence type="ECO:0000256" key="15">
    <source>
        <dbReference type="ARBA" id="ARBA00023268"/>
    </source>
</evidence>
<dbReference type="EC" id="3.6.1.31" evidence="16"/>
<dbReference type="SUPFAM" id="SSF51366">
    <property type="entry name" value="Ribulose-phoshate binding barrel"/>
    <property type="match status" value="1"/>
</dbReference>
<dbReference type="Pfam" id="PF01502">
    <property type="entry name" value="PRA-CH"/>
    <property type="match status" value="1"/>
</dbReference>